<reference evidence="3 4" key="1">
    <citation type="submission" date="2020-08" db="EMBL/GenBank/DDBJ databases">
        <title>Genomic Encyclopedia of Type Strains, Phase IV (KMG-IV): sequencing the most valuable type-strain genomes for metagenomic binning, comparative biology and taxonomic classification.</title>
        <authorList>
            <person name="Goeker M."/>
        </authorList>
    </citation>
    <scope>NUCLEOTIDE SEQUENCE [LARGE SCALE GENOMIC DNA]</scope>
    <source>
        <strain evidence="3 4">DSM 17976</strain>
    </source>
</reference>
<accession>A0A7W5ZRI3</accession>
<sequence length="670" mass="69822">MKKILLSILSVVLMSLHWSWAQYAEPAVTGANFVPSTTEVGQSSTLTVSFSNSGSSPIPASSIELTISTASNYYSSNGTSIPGGTGGALFTWTYLGKDTWRGKNTAAIPAFGGGPITVQVRGTAVSAGFEVTNINVQPVSNFSAFTDSPNNNNLQPKLKIVAATTKPYIFAYDDFGVTTKGTSLTNNVLNNDDLGTGVSPLITTTSPVVSPTNGTVTISTNGVYTYQPNANFVGTDSFKYRVCDNSMPALCDTATVTITVTDPNPGNGNRAPIAAADNIAVKQGETATGNVLLNDVELDANQTLTAAIVTQPTKGTLTLNTNGSYSYIAGANSLGNDWFTYKACDNGSPQLCSTVRVDINIYTNSAVNLPPVANADVILRNPSSPATGNVLTNDKDPEGGALTVTTTPVVGPTHGTVILSTNGTFTYTPTAGYTGMDQFVYEVCDSFNPKACSQALVFIIPQSVITGSANVSVSKTLIGSKIRSLNEIVSYQVVLKNAGPDAATNVVVKDSTSSGLQLVGGTTSIGTFNNGQWNVPLLAPGDSAVLTVSVKLSVAGVSFNYARVLSLDQTDTNKSNNESEACVSVPHQLCATEKMEVSVSANYTNVKWFKDGAQVATGNVVLLSEAGSYTFTANNVNCPVSGCCPLVIEAGTNCCPINLCIPVTLKKVRK</sequence>
<organism evidence="3 4">
    <name type="scientific">Runella defluvii</name>
    <dbReference type="NCBI Taxonomy" id="370973"/>
    <lineage>
        <taxon>Bacteria</taxon>
        <taxon>Pseudomonadati</taxon>
        <taxon>Bacteroidota</taxon>
        <taxon>Cytophagia</taxon>
        <taxon>Cytophagales</taxon>
        <taxon>Spirosomataceae</taxon>
        <taxon>Runella</taxon>
    </lineage>
</organism>
<feature type="chain" id="PRO_5031045010" evidence="1">
    <location>
        <begin position="25"/>
        <end position="670"/>
    </location>
</feature>
<dbReference type="InterPro" id="IPR047589">
    <property type="entry name" value="DUF11_rpt"/>
</dbReference>
<dbReference type="InterPro" id="IPR013783">
    <property type="entry name" value="Ig-like_fold"/>
</dbReference>
<dbReference type="NCBIfam" id="NF012211">
    <property type="entry name" value="tand_rpt_95"/>
    <property type="match status" value="3"/>
</dbReference>
<dbReference type="InterPro" id="IPR001434">
    <property type="entry name" value="OmcB-like_DUF11"/>
</dbReference>
<dbReference type="RefSeq" id="WP_183980653.1">
    <property type="nucleotide sequence ID" value="NZ_JACIBY010000034.1"/>
</dbReference>
<keyword evidence="1" id="KW-0732">Signal</keyword>
<dbReference type="Gene3D" id="2.60.40.10">
    <property type="entry name" value="Immunoglobulins"/>
    <property type="match status" value="1"/>
</dbReference>
<dbReference type="Pfam" id="PF01345">
    <property type="entry name" value="DUF11"/>
    <property type="match status" value="1"/>
</dbReference>
<evidence type="ECO:0000259" key="2">
    <source>
        <dbReference type="Pfam" id="PF01345"/>
    </source>
</evidence>
<comment type="caution">
    <text evidence="3">The sequence shown here is derived from an EMBL/GenBank/DDBJ whole genome shotgun (WGS) entry which is preliminary data.</text>
</comment>
<dbReference type="Proteomes" id="UP000541352">
    <property type="component" value="Unassembled WGS sequence"/>
</dbReference>
<dbReference type="EMBL" id="JACIBY010000034">
    <property type="protein sequence ID" value="MBB3842343.1"/>
    <property type="molecule type" value="Genomic_DNA"/>
</dbReference>
<name>A0A7W5ZRI3_9BACT</name>
<evidence type="ECO:0000256" key="1">
    <source>
        <dbReference type="SAM" id="SignalP"/>
    </source>
</evidence>
<evidence type="ECO:0000313" key="4">
    <source>
        <dbReference type="Proteomes" id="UP000541352"/>
    </source>
</evidence>
<dbReference type="Gene3D" id="2.60.40.3440">
    <property type="match status" value="3"/>
</dbReference>
<gene>
    <name evidence="3" type="ORF">FHS57_006374</name>
</gene>
<feature type="signal peptide" evidence="1">
    <location>
        <begin position="1"/>
        <end position="24"/>
    </location>
</feature>
<dbReference type="NCBIfam" id="TIGR01451">
    <property type="entry name" value="B_ant_repeat"/>
    <property type="match status" value="1"/>
</dbReference>
<proteinExistence type="predicted"/>
<keyword evidence="4" id="KW-1185">Reference proteome</keyword>
<feature type="domain" description="DUF11" evidence="2">
    <location>
        <begin position="471"/>
        <end position="581"/>
    </location>
</feature>
<dbReference type="AlphaFoldDB" id="A0A7W5ZRI3"/>
<dbReference type="Pfam" id="PF17963">
    <property type="entry name" value="Big_9"/>
    <property type="match status" value="3"/>
</dbReference>
<evidence type="ECO:0000313" key="3">
    <source>
        <dbReference type="EMBL" id="MBB3842343.1"/>
    </source>
</evidence>
<protein>
    <submittedName>
        <fullName evidence="3">Putative repeat protein (TIGR01451 family)</fullName>
    </submittedName>
</protein>